<dbReference type="Pfam" id="PF13426">
    <property type="entry name" value="PAS_9"/>
    <property type="match status" value="1"/>
</dbReference>
<dbReference type="SMART" id="SM00382">
    <property type="entry name" value="AAA"/>
    <property type="match status" value="1"/>
</dbReference>
<dbReference type="InterPro" id="IPR058031">
    <property type="entry name" value="AAA_lid_NorR"/>
</dbReference>
<evidence type="ECO:0000256" key="2">
    <source>
        <dbReference type="ARBA" id="ARBA00022840"/>
    </source>
</evidence>
<dbReference type="GO" id="GO:0006355">
    <property type="term" value="P:regulation of DNA-templated transcription"/>
    <property type="evidence" value="ECO:0007669"/>
    <property type="project" value="InterPro"/>
</dbReference>
<dbReference type="NCBIfam" id="TIGR00229">
    <property type="entry name" value="sensory_box"/>
    <property type="match status" value="1"/>
</dbReference>
<dbReference type="PANTHER" id="PTHR32071">
    <property type="entry name" value="TRANSCRIPTIONAL REGULATORY PROTEIN"/>
    <property type="match status" value="1"/>
</dbReference>
<dbReference type="InterPro" id="IPR000700">
    <property type="entry name" value="PAS-assoc_C"/>
</dbReference>
<dbReference type="RefSeq" id="WP_094367625.1">
    <property type="nucleotide sequence ID" value="NZ_NOJY02000002.1"/>
</dbReference>
<evidence type="ECO:0000259" key="9">
    <source>
        <dbReference type="PROSITE" id="PS50113"/>
    </source>
</evidence>
<comment type="caution">
    <text evidence="10">The sequence shown here is derived from an EMBL/GenBank/DDBJ whole genome shotgun (WGS) entry which is preliminary data.</text>
</comment>
<keyword evidence="6" id="KW-0175">Coiled coil</keyword>
<evidence type="ECO:0000313" key="10">
    <source>
        <dbReference type="EMBL" id="RDY29482.1"/>
    </source>
</evidence>
<dbReference type="PROSITE" id="PS50045">
    <property type="entry name" value="SIGMA54_INTERACT_4"/>
    <property type="match status" value="1"/>
</dbReference>
<dbReference type="InterPro" id="IPR025943">
    <property type="entry name" value="Sigma_54_int_dom_ATP-bd_2"/>
</dbReference>
<dbReference type="SUPFAM" id="SSF52540">
    <property type="entry name" value="P-loop containing nucleoside triphosphate hydrolases"/>
    <property type="match status" value="1"/>
</dbReference>
<dbReference type="Gene3D" id="3.40.50.300">
    <property type="entry name" value="P-loop containing nucleotide triphosphate hydrolases"/>
    <property type="match status" value="1"/>
</dbReference>
<feature type="coiled-coil region" evidence="6">
    <location>
        <begin position="114"/>
        <end position="141"/>
    </location>
</feature>
<organism evidence="10 11">
    <name type="scientific">Romboutsia weinsteinii</name>
    <dbReference type="NCBI Taxonomy" id="2020949"/>
    <lineage>
        <taxon>Bacteria</taxon>
        <taxon>Bacillati</taxon>
        <taxon>Bacillota</taxon>
        <taxon>Clostridia</taxon>
        <taxon>Peptostreptococcales</taxon>
        <taxon>Peptostreptococcaceae</taxon>
        <taxon>Romboutsia</taxon>
    </lineage>
</organism>
<evidence type="ECO:0000256" key="5">
    <source>
        <dbReference type="ARBA" id="ARBA00023163"/>
    </source>
</evidence>
<dbReference type="InterPro" id="IPR027417">
    <property type="entry name" value="P-loop_NTPase"/>
</dbReference>
<dbReference type="CDD" id="cd00130">
    <property type="entry name" value="PAS"/>
    <property type="match status" value="1"/>
</dbReference>
<evidence type="ECO:0000256" key="6">
    <source>
        <dbReference type="SAM" id="Coils"/>
    </source>
</evidence>
<dbReference type="CDD" id="cd00009">
    <property type="entry name" value="AAA"/>
    <property type="match status" value="1"/>
</dbReference>
<evidence type="ECO:0000259" key="7">
    <source>
        <dbReference type="PROSITE" id="PS50045"/>
    </source>
</evidence>
<accession>A0A371J9N1</accession>
<feature type="domain" description="PAS" evidence="8">
    <location>
        <begin position="4"/>
        <end position="56"/>
    </location>
</feature>
<dbReference type="PROSITE" id="PS00676">
    <property type="entry name" value="SIGMA54_INTERACT_2"/>
    <property type="match status" value="1"/>
</dbReference>
<keyword evidence="5" id="KW-0804">Transcription</keyword>
<keyword evidence="1" id="KW-0547">Nucleotide-binding</keyword>
<proteinExistence type="predicted"/>
<dbReference type="InterPro" id="IPR000014">
    <property type="entry name" value="PAS"/>
</dbReference>
<dbReference type="EMBL" id="NOJY02000002">
    <property type="protein sequence ID" value="RDY29482.1"/>
    <property type="molecule type" value="Genomic_DNA"/>
</dbReference>
<dbReference type="Gene3D" id="3.30.450.20">
    <property type="entry name" value="PAS domain"/>
    <property type="match status" value="1"/>
</dbReference>
<dbReference type="InterPro" id="IPR025944">
    <property type="entry name" value="Sigma_54_int_dom_CS"/>
</dbReference>
<dbReference type="SUPFAM" id="SSF55785">
    <property type="entry name" value="PYP-like sensor domain (PAS domain)"/>
    <property type="match status" value="1"/>
</dbReference>
<dbReference type="Gene3D" id="1.10.8.60">
    <property type="match status" value="1"/>
</dbReference>
<dbReference type="PROSITE" id="PS00675">
    <property type="entry name" value="SIGMA54_INTERACT_1"/>
    <property type="match status" value="1"/>
</dbReference>
<name>A0A371J9N1_9FIRM</name>
<protein>
    <submittedName>
        <fullName evidence="10">PAS domain S-box protein</fullName>
    </submittedName>
</protein>
<keyword evidence="3" id="KW-0805">Transcription regulation</keyword>
<feature type="domain" description="Sigma-54 factor interaction" evidence="7">
    <location>
        <begin position="149"/>
        <end position="378"/>
    </location>
</feature>
<evidence type="ECO:0000256" key="3">
    <source>
        <dbReference type="ARBA" id="ARBA00023015"/>
    </source>
</evidence>
<dbReference type="GO" id="GO:0003677">
    <property type="term" value="F:DNA binding"/>
    <property type="evidence" value="ECO:0007669"/>
    <property type="project" value="UniProtKB-KW"/>
</dbReference>
<dbReference type="InterPro" id="IPR025662">
    <property type="entry name" value="Sigma_54_int_dom_ATP-bd_1"/>
</dbReference>
<dbReference type="InterPro" id="IPR002078">
    <property type="entry name" value="Sigma_54_int"/>
</dbReference>
<evidence type="ECO:0000256" key="4">
    <source>
        <dbReference type="ARBA" id="ARBA00023125"/>
    </source>
</evidence>
<dbReference type="Pfam" id="PF25601">
    <property type="entry name" value="AAA_lid_14"/>
    <property type="match status" value="1"/>
</dbReference>
<evidence type="ECO:0000313" key="11">
    <source>
        <dbReference type="Proteomes" id="UP000215694"/>
    </source>
</evidence>
<dbReference type="SMART" id="SM00091">
    <property type="entry name" value="PAS"/>
    <property type="match status" value="1"/>
</dbReference>
<dbReference type="FunFam" id="3.40.50.300:FF:000006">
    <property type="entry name" value="DNA-binding transcriptional regulator NtrC"/>
    <property type="match status" value="1"/>
</dbReference>
<sequence>MIHDIEFYKKVLETSHDEICVIDKNSTIIYCNKSFEENYGIKRDDIIGKNVSYLMESGYATQSPIQKVIDTKSQISLEQETSTGKKLIITATPRFDEDNQIEFIVENCRDITELINIKNKLEDTKKQVKKYKHEVESLYRTTLKQEDNIIMNGSVMKPIMHMANQISKTDVVVLLLGESGTGKSSLARHIHHKSNRSKGPFITINCSTISPHLLESELFGYAPGAFTGANSKGKIGLVELANEGTLFLDEIGELPKDLQVRFLQFIQDKTFTPVGAIREKKVDVRIISATNVNLLEKVHKKKFREDLYYRLNVVQLKLPPLRNRNENLVELIKYYFNKYSRDFNFNKTISPEAIDVISKYNFPGNIRELQNIIQSILITCSFNHITTKDLPNLLFSNMNMDDFYTNNNEYNQGFDVMMDEYEKNIILTTYNKYRSSYKVAKELKISQSRASRLIRKYTSDY</sequence>
<dbReference type="InterPro" id="IPR035965">
    <property type="entry name" value="PAS-like_dom_sf"/>
</dbReference>
<evidence type="ECO:0000259" key="8">
    <source>
        <dbReference type="PROSITE" id="PS50112"/>
    </source>
</evidence>
<feature type="domain" description="PAC" evidence="9">
    <location>
        <begin position="71"/>
        <end position="123"/>
    </location>
</feature>
<dbReference type="AlphaFoldDB" id="A0A371J9N1"/>
<dbReference type="PROSITE" id="PS00688">
    <property type="entry name" value="SIGMA54_INTERACT_3"/>
    <property type="match status" value="1"/>
</dbReference>
<dbReference type="OrthoDB" id="9803970at2"/>
<dbReference type="PROSITE" id="PS50113">
    <property type="entry name" value="PAC"/>
    <property type="match status" value="1"/>
</dbReference>
<dbReference type="PROSITE" id="PS50112">
    <property type="entry name" value="PAS"/>
    <property type="match status" value="1"/>
</dbReference>
<dbReference type="Gene3D" id="1.10.10.60">
    <property type="entry name" value="Homeodomain-like"/>
    <property type="match status" value="1"/>
</dbReference>
<keyword evidence="4" id="KW-0238">DNA-binding</keyword>
<dbReference type="InterPro" id="IPR003593">
    <property type="entry name" value="AAA+_ATPase"/>
</dbReference>
<evidence type="ECO:0000256" key="1">
    <source>
        <dbReference type="ARBA" id="ARBA00022741"/>
    </source>
</evidence>
<dbReference type="Pfam" id="PF00158">
    <property type="entry name" value="Sigma54_activat"/>
    <property type="match status" value="1"/>
</dbReference>
<keyword evidence="2" id="KW-0067">ATP-binding</keyword>
<keyword evidence="11" id="KW-1185">Reference proteome</keyword>
<dbReference type="Proteomes" id="UP000215694">
    <property type="component" value="Unassembled WGS sequence"/>
</dbReference>
<dbReference type="GO" id="GO:0005524">
    <property type="term" value="F:ATP binding"/>
    <property type="evidence" value="ECO:0007669"/>
    <property type="project" value="UniProtKB-KW"/>
</dbReference>
<reference evidence="10 11" key="1">
    <citation type="journal article" date="2017" name="Genome Announc.">
        <title>Draft Genome Sequence of Romboutsia weinsteinii sp. nov. Strain CCRI-19649(T) Isolated from Surface Water.</title>
        <authorList>
            <person name="Maheux A.F."/>
            <person name="Boudreau D.K."/>
            <person name="Berube E."/>
            <person name="Boissinot M."/>
            <person name="Cantin P."/>
            <person name="Raymond F."/>
            <person name="Corbeil J."/>
            <person name="Omar R.F."/>
            <person name="Bergeron M.G."/>
        </authorList>
    </citation>
    <scope>NUCLEOTIDE SEQUENCE [LARGE SCALE GENOMIC DNA]</scope>
    <source>
        <strain evidence="10 11">CCRI-19649</strain>
    </source>
</reference>
<dbReference type="PANTHER" id="PTHR32071:SF57">
    <property type="entry name" value="C4-DICARBOXYLATE TRANSPORT TRANSCRIPTIONAL REGULATORY PROTEIN DCTD"/>
    <property type="match status" value="1"/>
</dbReference>
<gene>
    <name evidence="10" type="ORF">CHL78_001915</name>
</gene>